<dbReference type="Proteomes" id="UP001386955">
    <property type="component" value="Unassembled WGS sequence"/>
</dbReference>
<evidence type="ECO:0000313" key="1">
    <source>
        <dbReference type="EMBL" id="KAK7393551.1"/>
    </source>
</evidence>
<sequence>MFGFVELLGGNAISIGVLYKRWHNPLTAIDNAKITLLALHCNITVGQTSKDTPTELAFYVHSLAISLGVTSIGWSNRTICVIVAKSTTF</sequence>
<name>A0AAN9SCQ9_PSOTE</name>
<reference evidence="1 2" key="1">
    <citation type="submission" date="2024-01" db="EMBL/GenBank/DDBJ databases">
        <title>The genomes of 5 underutilized Papilionoideae crops provide insights into root nodulation and disease resistanc.</title>
        <authorList>
            <person name="Jiang F."/>
        </authorList>
    </citation>
    <scope>NUCLEOTIDE SEQUENCE [LARGE SCALE GENOMIC DNA]</scope>
    <source>
        <strain evidence="1">DUOXIRENSHENG_FW03</strain>
        <tissue evidence="1">Leaves</tissue>
    </source>
</reference>
<gene>
    <name evidence="1" type="ORF">VNO78_22109</name>
</gene>
<evidence type="ECO:0000313" key="2">
    <source>
        <dbReference type="Proteomes" id="UP001386955"/>
    </source>
</evidence>
<organism evidence="1 2">
    <name type="scientific">Psophocarpus tetragonolobus</name>
    <name type="common">Winged bean</name>
    <name type="synonym">Dolichos tetragonolobus</name>
    <dbReference type="NCBI Taxonomy" id="3891"/>
    <lineage>
        <taxon>Eukaryota</taxon>
        <taxon>Viridiplantae</taxon>
        <taxon>Streptophyta</taxon>
        <taxon>Embryophyta</taxon>
        <taxon>Tracheophyta</taxon>
        <taxon>Spermatophyta</taxon>
        <taxon>Magnoliopsida</taxon>
        <taxon>eudicotyledons</taxon>
        <taxon>Gunneridae</taxon>
        <taxon>Pentapetalae</taxon>
        <taxon>rosids</taxon>
        <taxon>fabids</taxon>
        <taxon>Fabales</taxon>
        <taxon>Fabaceae</taxon>
        <taxon>Papilionoideae</taxon>
        <taxon>50 kb inversion clade</taxon>
        <taxon>NPAAA clade</taxon>
        <taxon>indigoferoid/millettioid clade</taxon>
        <taxon>Phaseoleae</taxon>
        <taxon>Psophocarpus</taxon>
    </lineage>
</organism>
<protein>
    <submittedName>
        <fullName evidence="1">Uncharacterized protein</fullName>
    </submittedName>
</protein>
<comment type="caution">
    <text evidence="1">The sequence shown here is derived from an EMBL/GenBank/DDBJ whole genome shotgun (WGS) entry which is preliminary data.</text>
</comment>
<accession>A0AAN9SCQ9</accession>
<keyword evidence="2" id="KW-1185">Reference proteome</keyword>
<proteinExistence type="predicted"/>
<dbReference type="EMBL" id="JAYMYS010000005">
    <property type="protein sequence ID" value="KAK7393551.1"/>
    <property type="molecule type" value="Genomic_DNA"/>
</dbReference>
<dbReference type="AlphaFoldDB" id="A0AAN9SCQ9"/>